<proteinExistence type="predicted"/>
<organism evidence="1 2">
    <name type="scientific">Acetobacter orientalis</name>
    <dbReference type="NCBI Taxonomy" id="146474"/>
    <lineage>
        <taxon>Bacteria</taxon>
        <taxon>Pseudomonadati</taxon>
        <taxon>Pseudomonadota</taxon>
        <taxon>Alphaproteobacteria</taxon>
        <taxon>Acetobacterales</taxon>
        <taxon>Acetobacteraceae</taxon>
        <taxon>Acetobacter</taxon>
    </lineage>
</organism>
<accession>A0A0D6NK49</accession>
<comment type="caution">
    <text evidence="1">The sequence shown here is derived from an EMBL/GenBank/DDBJ whole genome shotgun (WGS) entry which is preliminary data.</text>
</comment>
<dbReference type="STRING" id="1231341.Abor_014_143"/>
<dbReference type="AlphaFoldDB" id="A0A0D6NK49"/>
<evidence type="ECO:0000313" key="2">
    <source>
        <dbReference type="Proteomes" id="UP000032670"/>
    </source>
</evidence>
<sequence length="112" mass="13107">MSKINTALINRLVAAGGLVVKKKAPEFVRSWHDDPDDRDREVRRYEPDDDEYWSKYSIFFNRKSEILAGIDFHDIPSVHYDALYDDWYAETSLNTRSVLAAVKDRLRSQNVI</sequence>
<dbReference type="Proteomes" id="UP000032670">
    <property type="component" value="Unassembled WGS sequence"/>
</dbReference>
<reference evidence="1 2" key="1">
    <citation type="submission" date="2012-11" db="EMBL/GenBank/DDBJ databases">
        <title>Whole genome sequence of Acetobacter orientalis 21F-2.</title>
        <authorList>
            <person name="Azuma Y."/>
            <person name="Higashiura N."/>
            <person name="Hirakawa H."/>
            <person name="Matsushita K."/>
        </authorList>
    </citation>
    <scope>NUCLEOTIDE SEQUENCE [LARGE SCALE GENOMIC DNA]</scope>
    <source>
        <strain evidence="1 2">21F-2</strain>
    </source>
</reference>
<accession>A0A6N3SVW4</accession>
<dbReference type="GeneID" id="76204133"/>
<dbReference type="EMBL" id="BAMX01000014">
    <property type="protein sequence ID" value="GAN65978.1"/>
    <property type="molecule type" value="Genomic_DNA"/>
</dbReference>
<evidence type="ECO:0000313" key="1">
    <source>
        <dbReference type="EMBL" id="GAN65978.1"/>
    </source>
</evidence>
<keyword evidence="2" id="KW-1185">Reference proteome</keyword>
<protein>
    <submittedName>
        <fullName evidence="1">Uncharacterized protein</fullName>
    </submittedName>
</protein>
<name>A0A0D6NK49_9PROT</name>
<dbReference type="RefSeq" id="WP_048841009.1">
    <property type="nucleotide sequence ID" value="NZ_BAMX01000014.1"/>
</dbReference>
<gene>
    <name evidence="1" type="ORF">Abor_014_143</name>
</gene>